<comment type="caution">
    <text evidence="1">The sequence shown here is derived from an EMBL/GenBank/DDBJ whole genome shotgun (WGS) entry which is preliminary data.</text>
</comment>
<keyword evidence="2" id="KW-1185">Reference proteome</keyword>
<protein>
    <submittedName>
        <fullName evidence="1">Uncharacterized protein</fullName>
    </submittedName>
</protein>
<dbReference type="EMBL" id="JAQQWM010000005">
    <property type="protein sequence ID" value="KAK8064068.1"/>
    <property type="molecule type" value="Genomic_DNA"/>
</dbReference>
<accession>A0ABR1V234</accession>
<proteinExistence type="predicted"/>
<evidence type="ECO:0000313" key="2">
    <source>
        <dbReference type="Proteomes" id="UP001446871"/>
    </source>
</evidence>
<dbReference type="PANTHER" id="PTHR37576:SF2">
    <property type="entry name" value="DEFECT AT LOW TEMPERATURE PROTEIN 1"/>
    <property type="match status" value="1"/>
</dbReference>
<name>A0ABR1V234_9PEZI</name>
<sequence>MISFLVSVLDGPLIQRASSVTTTTFEPVDVDVQVNVMNTLLPANFSGYELMFDDGTFTPMFRNISRASAKRGGIPLSIDTSGKNTTCVFKLPDPGFDVSCTEESSKKELINSVTENTLWTVLDGESTITMKSAQVFGIHFSFYDDFAFNRHTKINVSVSFKQDPTCAGRMFQRNCTLRPAMVQYPVILRDGVATVDDWRLGQNETLEMTRISDGDAAFVEPEGFFARSRDVSLDPFEIARAMGAPVLQDGSSNSRIDIALSDLRCEEFRYGEVLSKISDPWAGADHSHRSDPDTNSHELLQYDTRSDGETTDDAVVDQKPRLGLDRAERVGSIRQGVLY</sequence>
<reference evidence="1 2" key="1">
    <citation type="submission" date="2023-01" db="EMBL/GenBank/DDBJ databases">
        <title>Analysis of 21 Apiospora genomes using comparative genomics revels a genus with tremendous synthesis potential of carbohydrate active enzymes and secondary metabolites.</title>
        <authorList>
            <person name="Sorensen T."/>
        </authorList>
    </citation>
    <scope>NUCLEOTIDE SEQUENCE [LARGE SCALE GENOMIC DNA]</scope>
    <source>
        <strain evidence="1 2">CBS 83171</strain>
    </source>
</reference>
<dbReference type="PANTHER" id="PTHR37576">
    <property type="entry name" value="DEFECT AT LOW TEMPERATURE PROTEIN 1"/>
    <property type="match status" value="1"/>
</dbReference>
<dbReference type="Proteomes" id="UP001446871">
    <property type="component" value="Unassembled WGS sequence"/>
</dbReference>
<evidence type="ECO:0000313" key="1">
    <source>
        <dbReference type="EMBL" id="KAK8064068.1"/>
    </source>
</evidence>
<organism evidence="1 2">
    <name type="scientific">Apiospora saccharicola</name>
    <dbReference type="NCBI Taxonomy" id="335842"/>
    <lineage>
        <taxon>Eukaryota</taxon>
        <taxon>Fungi</taxon>
        <taxon>Dikarya</taxon>
        <taxon>Ascomycota</taxon>
        <taxon>Pezizomycotina</taxon>
        <taxon>Sordariomycetes</taxon>
        <taxon>Xylariomycetidae</taxon>
        <taxon>Amphisphaeriales</taxon>
        <taxon>Apiosporaceae</taxon>
        <taxon>Apiospora</taxon>
    </lineage>
</organism>
<gene>
    <name evidence="1" type="ORF">PG996_008720</name>
</gene>